<dbReference type="eggNOG" id="KOG2553">
    <property type="taxonomic scope" value="Eukaryota"/>
</dbReference>
<feature type="region of interest" description="Disordered" evidence="16">
    <location>
        <begin position="1145"/>
        <end position="1199"/>
    </location>
</feature>
<feature type="domain" description="F-box" evidence="17">
    <location>
        <begin position="596"/>
        <end position="645"/>
    </location>
</feature>
<keyword evidence="5" id="KW-0507">mRNA processing</keyword>
<evidence type="ECO:0000256" key="15">
    <source>
        <dbReference type="PIRSR" id="PIRSR641708-2"/>
    </source>
</evidence>
<dbReference type="VEuPathDB" id="FungiDB:ATEG_09683"/>
<evidence type="ECO:0000313" key="18">
    <source>
        <dbReference type="EMBL" id="EAU29874.1"/>
    </source>
</evidence>
<feature type="region of interest" description="Disordered" evidence="16">
    <location>
        <begin position="272"/>
        <end position="311"/>
    </location>
</feature>
<dbReference type="InterPro" id="IPR020097">
    <property type="entry name" value="PsdUridine_synth_TruA_a/b_dom"/>
</dbReference>
<comment type="catalytic activity">
    <reaction evidence="2">
        <text>uridine in snRNA = pseudouridine in snRNA</text>
        <dbReference type="Rhea" id="RHEA:51124"/>
        <dbReference type="Rhea" id="RHEA-COMP:12891"/>
        <dbReference type="Rhea" id="RHEA-COMP:12892"/>
        <dbReference type="ChEBI" id="CHEBI:65314"/>
        <dbReference type="ChEBI" id="CHEBI:65315"/>
    </reaction>
</comment>
<evidence type="ECO:0000256" key="16">
    <source>
        <dbReference type="SAM" id="MobiDB-lite"/>
    </source>
</evidence>
<sequence>MDNNGERAQERGDAGGKRKKRDLGRAEWSRQNIDKRARNDKENETKRRKLEKGEELHTPIYATHFSQEDIENEQRRPKKKVAVLLGYSGTGYKGMQLSDTEKTIEGELFTAFVAAGAISKANAADPKKSSLVRCARTDKGVHAAGNVVSLKLIVEDPDIVQKINEKLSPQIRVWDILVANKSFSAYQMCDSRIYEYLIPTYCFLPPHPSTYLGRKLPEIAEKHGDLEAYKARQEEVAGFWEEVDEKYIKPILDETPEDIRKLVQKALFMEETSKPSDEGEVSGDKAESDKPADENTTSASSENAATSEGDDALRQRVIETVKTIKAAYNKAKRAYRIPSSRLTRVQVALEKYVGTNNFWNYTIQKTFTDASAKRHIKSFKLDPKPVIINGTEWLSLKVHGQSFMMHQIRKMVAMATLVVRCGCDPKRIEDAYGPTKIAIPKAPGLGLLLERPVFESYNKKGALVNNKKPIDFDEYAETMNEFKQREIYDRIFREEVETNAFTSFFNHIDHYGQEEFLYLSSGGIPAARPALKDSTAAQGAQDETDSTNRKAQREALREVEQESEDETNHNEGERNNQIAFLHSDRLLVRDEVASVTDPLTLLPPEIVLRILDFAPISALASLTATSKAWHDFIDVTHQEAIYSSESKTSQPQGGAKDFSFLSDSTSFSNIFKGIESWKDLCKRQTLLARNWASSQPVSRESVMQVGNDPVWRFRADFKRRFFVSTSHAGGLNVTDMDTGRILWRLPSTLDRDDENAVRPYAHLEYQDGMAVFDREGDAVEVWQAGLEGAAHGEFRRIAVLNHDCQTRGFQLSYWTLCVVSNKGKGFVYDMTQRPPKLTRQLEIEREAVGHLDQSQDAVIYSMGPRGYHAYNKTTGEFLGALQPAHCTDKYHIRPPPPSSSSASRRGLAERLFPPGAPRNDSLVPITLAKGPLPPPTDPEHVRHGEDEWGAGMLHGDLFVGFSRAGRVFVCPDWRKAVHNQASLAAHSSLIECESDGLSFDLGGWLSVRNHRLMFEIQDRIYIVALDDENRIQDVDHPTRASYSLLTSSAPQLAVPVSFMALYDDAIMSTYTTLGWRQPLPGGPQQQDGPARIFPTKAIRIVSLAPDFSNKTASDSNDESGLWTSEQPRPAADHMQAGLLRLVSMLGEQFGEEEEEEEEEENDDELEAMVADLRDEDVEGEIEDEEHGHTNANEQAHDRA</sequence>
<dbReference type="HOGENOM" id="CLU_270945_0_0_1"/>
<dbReference type="Pfam" id="PF01416">
    <property type="entry name" value="PseudoU_synth_1"/>
    <property type="match status" value="1"/>
</dbReference>
<feature type="compositionally biased region" description="Basic and acidic residues" evidence="16">
    <location>
        <begin position="546"/>
        <end position="574"/>
    </location>
</feature>
<evidence type="ECO:0000256" key="6">
    <source>
        <dbReference type="ARBA" id="ARBA00022694"/>
    </source>
</evidence>
<dbReference type="GO" id="GO:0009982">
    <property type="term" value="F:pseudouridine synthase activity"/>
    <property type="evidence" value="ECO:0007669"/>
    <property type="project" value="InterPro"/>
</dbReference>
<dbReference type="Gene3D" id="3.30.70.580">
    <property type="entry name" value="Pseudouridine synthase I, catalytic domain, N-terminal subdomain"/>
    <property type="match status" value="1"/>
</dbReference>
<dbReference type="InterPro" id="IPR020094">
    <property type="entry name" value="TruA/RsuA/RluB/E/F_N"/>
</dbReference>
<evidence type="ECO:0000256" key="13">
    <source>
        <dbReference type="ARBA" id="ARBA00080858"/>
    </source>
</evidence>
<evidence type="ECO:0000256" key="14">
    <source>
        <dbReference type="PIRSR" id="PIRSR641708-1"/>
    </source>
</evidence>
<dbReference type="Gene3D" id="1.20.1280.50">
    <property type="match status" value="1"/>
</dbReference>
<evidence type="ECO:0000256" key="3">
    <source>
        <dbReference type="ARBA" id="ARBA00004123"/>
    </source>
</evidence>
<dbReference type="GO" id="GO:0031120">
    <property type="term" value="P:snRNA pseudouridine synthesis"/>
    <property type="evidence" value="ECO:0007669"/>
    <property type="project" value="UniProtKB-ARBA"/>
</dbReference>
<comment type="similarity">
    <text evidence="4">Belongs to the tRNA pseudouridine synthase TruA family.</text>
</comment>
<evidence type="ECO:0000256" key="10">
    <source>
        <dbReference type="ARBA" id="ARBA00053072"/>
    </source>
</evidence>
<feature type="binding site" evidence="15">
    <location>
        <position position="194"/>
    </location>
    <ligand>
        <name>substrate</name>
    </ligand>
</feature>
<dbReference type="InterPro" id="IPR036047">
    <property type="entry name" value="F-box-like_dom_sf"/>
</dbReference>
<evidence type="ECO:0000256" key="4">
    <source>
        <dbReference type="ARBA" id="ARBA00009375"/>
    </source>
</evidence>
<feature type="compositionally biased region" description="Acidic residues" evidence="16">
    <location>
        <begin position="1173"/>
        <end position="1184"/>
    </location>
</feature>
<dbReference type="EMBL" id="CH476608">
    <property type="protein sequence ID" value="EAU29874.1"/>
    <property type="molecule type" value="Genomic_DNA"/>
</dbReference>
<dbReference type="Proteomes" id="UP000007963">
    <property type="component" value="Unassembled WGS sequence"/>
</dbReference>
<evidence type="ECO:0000256" key="8">
    <source>
        <dbReference type="ARBA" id="ARBA00023242"/>
    </source>
</evidence>
<comment type="catalytic activity">
    <reaction evidence="1">
        <text>a uridine in mRNA = a pseudouridine in mRNA</text>
        <dbReference type="Rhea" id="RHEA:56644"/>
        <dbReference type="Rhea" id="RHEA-COMP:14658"/>
        <dbReference type="Rhea" id="RHEA-COMP:14659"/>
        <dbReference type="ChEBI" id="CHEBI:65314"/>
        <dbReference type="ChEBI" id="CHEBI:65315"/>
    </reaction>
</comment>
<dbReference type="OrthoDB" id="550575at2759"/>
<dbReference type="RefSeq" id="XP_001218305.1">
    <property type="nucleotide sequence ID" value="XM_001218304.1"/>
</dbReference>
<protein>
    <recommendedName>
        <fullName evidence="11">tRNA pseudouridine synthase 1</fullName>
    </recommendedName>
    <alternativeName>
        <fullName evidence="12">tRNA pseudouridylate synthase 1</fullName>
    </alternativeName>
    <alternativeName>
        <fullName evidence="13">tRNA-uridine isomerase 1</fullName>
    </alternativeName>
</protein>
<comment type="subcellular location">
    <subcellularLocation>
        <location evidence="3">Nucleus</location>
    </subcellularLocation>
</comment>
<feature type="compositionally biased region" description="Acidic residues" evidence="16">
    <location>
        <begin position="1149"/>
        <end position="1166"/>
    </location>
</feature>
<dbReference type="FunFam" id="3.30.70.580:FF:000002">
    <property type="entry name" value="tRNA pseudouridine synthase"/>
    <property type="match status" value="1"/>
</dbReference>
<evidence type="ECO:0000313" key="19">
    <source>
        <dbReference type="Proteomes" id="UP000007963"/>
    </source>
</evidence>
<keyword evidence="6" id="KW-0819">tRNA processing</keyword>
<dbReference type="InterPro" id="IPR020103">
    <property type="entry name" value="PsdUridine_synth_cat_dom_sf"/>
</dbReference>
<gene>
    <name evidence="18" type="ORF">ATEG_09683</name>
</gene>
<dbReference type="InterPro" id="IPR001406">
    <property type="entry name" value="PsdUridine_synth_TruA"/>
</dbReference>
<dbReference type="NCBIfam" id="TIGR00071">
    <property type="entry name" value="hisT_truA"/>
    <property type="match status" value="1"/>
</dbReference>
<evidence type="ECO:0000256" key="11">
    <source>
        <dbReference type="ARBA" id="ARBA00073968"/>
    </source>
</evidence>
<dbReference type="Pfam" id="PF12937">
    <property type="entry name" value="F-box-like"/>
    <property type="match status" value="1"/>
</dbReference>
<feature type="region of interest" description="Disordered" evidence="16">
    <location>
        <begin position="1"/>
        <end position="76"/>
    </location>
</feature>
<proteinExistence type="inferred from homology"/>
<feature type="compositionally biased region" description="Basic and acidic residues" evidence="16">
    <location>
        <begin position="23"/>
        <end position="57"/>
    </location>
</feature>
<keyword evidence="8" id="KW-0539">Nucleus</keyword>
<dbReference type="GO" id="GO:0031119">
    <property type="term" value="P:tRNA pseudouridine synthesis"/>
    <property type="evidence" value="ECO:0007669"/>
    <property type="project" value="InterPro"/>
</dbReference>
<name>Q0C9F1_ASPTN</name>
<accession>Q0C9F1</accession>
<dbReference type="CDD" id="cd02568">
    <property type="entry name" value="PseudoU_synth_PUS1_PUS2"/>
    <property type="match status" value="1"/>
</dbReference>
<feature type="compositionally biased region" description="Basic and acidic residues" evidence="16">
    <location>
        <begin position="1"/>
        <end position="16"/>
    </location>
</feature>
<feature type="compositionally biased region" description="Basic and acidic residues" evidence="16">
    <location>
        <begin position="272"/>
        <end position="293"/>
    </location>
</feature>
<dbReference type="Gene3D" id="3.30.70.660">
    <property type="entry name" value="Pseudouridine synthase I, catalytic domain, C-terminal subdomain"/>
    <property type="match status" value="1"/>
</dbReference>
<dbReference type="GO" id="GO:1990481">
    <property type="term" value="P:mRNA pseudouridine synthesis"/>
    <property type="evidence" value="ECO:0007669"/>
    <property type="project" value="TreeGrafter"/>
</dbReference>
<dbReference type="SUPFAM" id="SSF55120">
    <property type="entry name" value="Pseudouridine synthase"/>
    <property type="match status" value="1"/>
</dbReference>
<evidence type="ECO:0000259" key="17">
    <source>
        <dbReference type="PROSITE" id="PS50181"/>
    </source>
</evidence>
<organism evidence="18 19">
    <name type="scientific">Aspergillus terreus (strain NIH 2624 / FGSC A1156)</name>
    <dbReference type="NCBI Taxonomy" id="341663"/>
    <lineage>
        <taxon>Eukaryota</taxon>
        <taxon>Fungi</taxon>
        <taxon>Dikarya</taxon>
        <taxon>Ascomycota</taxon>
        <taxon>Pezizomycotina</taxon>
        <taxon>Eurotiomycetes</taxon>
        <taxon>Eurotiomycetidae</taxon>
        <taxon>Eurotiales</taxon>
        <taxon>Aspergillaceae</taxon>
        <taxon>Aspergillus</taxon>
        <taxon>Aspergillus subgen. Circumdati</taxon>
    </lineage>
</organism>
<dbReference type="AlphaFoldDB" id="Q0C9F1"/>
<evidence type="ECO:0000256" key="9">
    <source>
        <dbReference type="ARBA" id="ARBA00036943"/>
    </source>
</evidence>
<comment type="catalytic activity">
    <reaction evidence="9">
        <text>a uridine in tRNA = a pseudouridine in tRNA</text>
        <dbReference type="Rhea" id="RHEA:54572"/>
        <dbReference type="Rhea" id="RHEA-COMP:13339"/>
        <dbReference type="Rhea" id="RHEA-COMP:13934"/>
        <dbReference type="ChEBI" id="CHEBI:65314"/>
        <dbReference type="ChEBI" id="CHEBI:65315"/>
    </reaction>
</comment>
<evidence type="ECO:0000256" key="1">
    <source>
        <dbReference type="ARBA" id="ARBA00001166"/>
    </source>
</evidence>
<comment type="function">
    <text evidence="10">Formation of pseudouridine at positions 27 and 28 in the anticodon stem and loop of transfer RNAs; at positions 34 and 36 of intron-containing precursor tRNA(Ile) and at position 35 in the intron-containing tRNA(Tyr). Catalyzes pseudouridylation at position 44 in U2 snRNA. Also catalyzes pseudouridylation of mRNAs.</text>
</comment>
<feature type="compositionally biased region" description="Low complexity" evidence="16">
    <location>
        <begin position="294"/>
        <end position="307"/>
    </location>
</feature>
<dbReference type="GO" id="GO:0006397">
    <property type="term" value="P:mRNA processing"/>
    <property type="evidence" value="ECO:0007669"/>
    <property type="project" value="UniProtKB-KW"/>
</dbReference>
<dbReference type="SMR" id="Q0C9F1"/>
<evidence type="ECO:0000256" key="5">
    <source>
        <dbReference type="ARBA" id="ARBA00022664"/>
    </source>
</evidence>
<keyword evidence="7" id="KW-0413">Isomerase</keyword>
<dbReference type="STRING" id="341663.Q0C9F1"/>
<dbReference type="GeneID" id="4354370"/>
<dbReference type="PANTHER" id="PTHR11142:SF4">
    <property type="entry name" value="PSEUDOURIDYLATE SYNTHASE 1 HOMOLOG"/>
    <property type="match status" value="1"/>
</dbReference>
<dbReference type="InterPro" id="IPR020095">
    <property type="entry name" value="PsdUridine_synth_TruA_C"/>
</dbReference>
<evidence type="ECO:0000256" key="12">
    <source>
        <dbReference type="ARBA" id="ARBA00079072"/>
    </source>
</evidence>
<dbReference type="FunFam" id="3.30.70.660:FF:000002">
    <property type="entry name" value="tRNA pseudouridine synthase"/>
    <property type="match status" value="1"/>
</dbReference>
<dbReference type="CDD" id="cd09917">
    <property type="entry name" value="F-box_SF"/>
    <property type="match status" value="1"/>
</dbReference>
<dbReference type="InterPro" id="IPR041708">
    <property type="entry name" value="PUS1/PUS2-like"/>
</dbReference>
<evidence type="ECO:0000256" key="7">
    <source>
        <dbReference type="ARBA" id="ARBA00023235"/>
    </source>
</evidence>
<feature type="active site" description="Nucleophile" evidence="14">
    <location>
        <position position="138"/>
    </location>
</feature>
<feature type="region of interest" description="Disordered" evidence="16">
    <location>
        <begin position="1107"/>
        <end position="1128"/>
    </location>
</feature>
<evidence type="ECO:0000256" key="2">
    <source>
        <dbReference type="ARBA" id="ARBA00001832"/>
    </source>
</evidence>
<dbReference type="GO" id="GO:0005634">
    <property type="term" value="C:nucleus"/>
    <property type="evidence" value="ECO:0007669"/>
    <property type="project" value="UniProtKB-SubCell"/>
</dbReference>
<reference evidence="19" key="1">
    <citation type="submission" date="2005-09" db="EMBL/GenBank/DDBJ databases">
        <title>Annotation of the Aspergillus terreus NIH2624 genome.</title>
        <authorList>
            <person name="Birren B.W."/>
            <person name="Lander E.S."/>
            <person name="Galagan J.E."/>
            <person name="Nusbaum C."/>
            <person name="Devon K."/>
            <person name="Henn M."/>
            <person name="Ma L.-J."/>
            <person name="Jaffe D.B."/>
            <person name="Butler J."/>
            <person name="Alvarez P."/>
            <person name="Gnerre S."/>
            <person name="Grabherr M."/>
            <person name="Kleber M."/>
            <person name="Mauceli E.W."/>
            <person name="Brockman W."/>
            <person name="Rounsley S."/>
            <person name="Young S.K."/>
            <person name="LaButti K."/>
            <person name="Pushparaj V."/>
            <person name="DeCaprio D."/>
            <person name="Crawford M."/>
            <person name="Koehrsen M."/>
            <person name="Engels R."/>
            <person name="Montgomery P."/>
            <person name="Pearson M."/>
            <person name="Howarth C."/>
            <person name="Larson L."/>
            <person name="Luoma S."/>
            <person name="White J."/>
            <person name="Alvarado L."/>
            <person name="Kodira C.D."/>
            <person name="Zeng Q."/>
            <person name="Oleary S."/>
            <person name="Yandava C."/>
            <person name="Denning D.W."/>
            <person name="Nierman W.C."/>
            <person name="Milne T."/>
            <person name="Madden K."/>
        </authorList>
    </citation>
    <scope>NUCLEOTIDE SEQUENCE [LARGE SCALE GENOMIC DNA]</scope>
    <source>
        <strain evidence="19">NIH 2624 / FGSC A1156</strain>
    </source>
</reference>
<dbReference type="GO" id="GO:0003723">
    <property type="term" value="F:RNA binding"/>
    <property type="evidence" value="ECO:0007669"/>
    <property type="project" value="InterPro"/>
</dbReference>
<feature type="region of interest" description="Disordered" evidence="16">
    <location>
        <begin position="530"/>
        <end position="576"/>
    </location>
</feature>
<dbReference type="InterPro" id="IPR001810">
    <property type="entry name" value="F-box_dom"/>
</dbReference>
<dbReference type="PROSITE" id="PS50181">
    <property type="entry name" value="FBOX"/>
    <property type="match status" value="1"/>
</dbReference>
<dbReference type="PANTHER" id="PTHR11142">
    <property type="entry name" value="PSEUDOURIDYLATE SYNTHASE"/>
    <property type="match status" value="1"/>
</dbReference>
<dbReference type="SUPFAM" id="SSF81383">
    <property type="entry name" value="F-box domain"/>
    <property type="match status" value="1"/>
</dbReference>